<evidence type="ECO:0000256" key="4">
    <source>
        <dbReference type="ARBA" id="ARBA00022737"/>
    </source>
</evidence>
<keyword evidence="4" id="KW-0677">Repeat</keyword>
<feature type="compositionally biased region" description="Pro residues" evidence="9">
    <location>
        <begin position="109"/>
        <end position="118"/>
    </location>
</feature>
<keyword evidence="6" id="KW-0238">DNA-binding</keyword>
<keyword evidence="7" id="KW-0804">Transcription</keyword>
<dbReference type="PROSITE" id="PS00115">
    <property type="entry name" value="RNA_POL_II_REPEAT"/>
    <property type="match status" value="2"/>
</dbReference>
<keyword evidence="2" id="KW-0597">Phosphoprotein</keyword>
<comment type="caution">
    <text evidence="10">The sequence shown here is derived from an EMBL/GenBank/DDBJ whole genome shotgun (WGS) entry which is preliminary data.</text>
</comment>
<protein>
    <submittedName>
        <fullName evidence="10">Uncharacterized protein</fullName>
    </submittedName>
</protein>
<feature type="compositionally biased region" description="Basic and acidic residues" evidence="9">
    <location>
        <begin position="42"/>
        <end position="58"/>
    </location>
</feature>
<dbReference type="EMBL" id="CABFNO020001404">
    <property type="protein sequence ID" value="CAG9986265.1"/>
    <property type="molecule type" value="Genomic_DNA"/>
</dbReference>
<dbReference type="InterPro" id="IPR000684">
    <property type="entry name" value="RNA_pol_II_repeat_euk"/>
</dbReference>
<gene>
    <name evidence="10" type="ORF">CBYS24578_00012588</name>
</gene>
<dbReference type="GO" id="GO:0046872">
    <property type="term" value="F:metal ion binding"/>
    <property type="evidence" value="ECO:0007669"/>
    <property type="project" value="UniProtKB-KW"/>
</dbReference>
<feature type="compositionally biased region" description="Basic and acidic residues" evidence="9">
    <location>
        <begin position="25"/>
        <end position="35"/>
    </location>
</feature>
<keyword evidence="8" id="KW-0539">Nucleus</keyword>
<organism evidence="10 11">
    <name type="scientific">Clonostachys byssicola</name>
    <dbReference type="NCBI Taxonomy" id="160290"/>
    <lineage>
        <taxon>Eukaryota</taxon>
        <taxon>Fungi</taxon>
        <taxon>Dikarya</taxon>
        <taxon>Ascomycota</taxon>
        <taxon>Pezizomycotina</taxon>
        <taxon>Sordariomycetes</taxon>
        <taxon>Hypocreomycetidae</taxon>
        <taxon>Hypocreales</taxon>
        <taxon>Bionectriaceae</taxon>
        <taxon>Clonostachys</taxon>
    </lineage>
</organism>
<evidence type="ECO:0000256" key="5">
    <source>
        <dbReference type="ARBA" id="ARBA00022833"/>
    </source>
</evidence>
<evidence type="ECO:0000313" key="11">
    <source>
        <dbReference type="Proteomes" id="UP000754883"/>
    </source>
</evidence>
<evidence type="ECO:0000256" key="1">
    <source>
        <dbReference type="ARBA" id="ARBA00004123"/>
    </source>
</evidence>
<evidence type="ECO:0000313" key="10">
    <source>
        <dbReference type="EMBL" id="CAG9986265.1"/>
    </source>
</evidence>
<feature type="region of interest" description="Disordered" evidence="9">
    <location>
        <begin position="1"/>
        <end position="194"/>
    </location>
</feature>
<dbReference type="OrthoDB" id="5152987at2759"/>
<feature type="compositionally biased region" description="Polar residues" evidence="9">
    <location>
        <begin position="124"/>
        <end position="137"/>
    </location>
</feature>
<evidence type="ECO:0000256" key="6">
    <source>
        <dbReference type="ARBA" id="ARBA00023125"/>
    </source>
</evidence>
<evidence type="ECO:0000256" key="8">
    <source>
        <dbReference type="ARBA" id="ARBA00023242"/>
    </source>
</evidence>
<dbReference type="GO" id="GO:0006366">
    <property type="term" value="P:transcription by RNA polymerase II"/>
    <property type="evidence" value="ECO:0007669"/>
    <property type="project" value="InterPro"/>
</dbReference>
<comment type="subcellular location">
    <subcellularLocation>
        <location evidence="1">Nucleus</location>
    </subcellularLocation>
</comment>
<dbReference type="AlphaFoldDB" id="A0A9N9Y4B0"/>
<evidence type="ECO:0000256" key="3">
    <source>
        <dbReference type="ARBA" id="ARBA00022723"/>
    </source>
</evidence>
<dbReference type="GO" id="GO:0003677">
    <property type="term" value="F:DNA binding"/>
    <property type="evidence" value="ECO:0007669"/>
    <property type="project" value="UniProtKB-KW"/>
</dbReference>
<keyword evidence="3" id="KW-0479">Metal-binding</keyword>
<dbReference type="GO" id="GO:0005634">
    <property type="term" value="C:nucleus"/>
    <property type="evidence" value="ECO:0007669"/>
    <property type="project" value="UniProtKB-SubCell"/>
</dbReference>
<evidence type="ECO:0000256" key="7">
    <source>
        <dbReference type="ARBA" id="ARBA00023163"/>
    </source>
</evidence>
<keyword evidence="5" id="KW-0862">Zinc</keyword>
<proteinExistence type="predicted"/>
<keyword evidence="11" id="KW-1185">Reference proteome</keyword>
<evidence type="ECO:0000256" key="2">
    <source>
        <dbReference type="ARBA" id="ARBA00022553"/>
    </source>
</evidence>
<name>A0A9N9Y4B0_9HYPO</name>
<sequence>MSNVKQEDKKPPQVAFVGTSPDPMSESKEATEHVESASQITDEGRRPEQARTLNHEEVTGSGPSAGPSADHEEDEPNLYSEQQPSLASQAPDGLFQGSFNLHRSLIPPSYHPTSPPGSPLNVIYSPTYSPTSPNFSQLFPPYSPTSPAFHAPDSPSPSPPPQSGGGGGAIPPPLQPTGGRRSPAPESRKKRKME</sequence>
<dbReference type="Proteomes" id="UP000754883">
    <property type="component" value="Unassembled WGS sequence"/>
</dbReference>
<feature type="compositionally biased region" description="Basic and acidic residues" evidence="9">
    <location>
        <begin position="1"/>
        <end position="11"/>
    </location>
</feature>
<evidence type="ECO:0000256" key="9">
    <source>
        <dbReference type="SAM" id="MobiDB-lite"/>
    </source>
</evidence>
<feature type="compositionally biased region" description="Polar residues" evidence="9">
    <location>
        <begin position="79"/>
        <end position="88"/>
    </location>
</feature>
<reference evidence="10" key="1">
    <citation type="submission" date="2021-10" db="EMBL/GenBank/DDBJ databases">
        <authorList>
            <person name="Piombo E."/>
        </authorList>
    </citation>
    <scope>NUCLEOTIDE SEQUENCE</scope>
</reference>
<accession>A0A9N9Y4B0</accession>